<feature type="region of interest" description="Disordered" evidence="1">
    <location>
        <begin position="1"/>
        <end position="140"/>
    </location>
</feature>
<keyword evidence="3" id="KW-1185">Reference proteome</keyword>
<accession>A0A8T0WXE9</accession>
<dbReference type="AlphaFoldDB" id="A0A8T0WXE9"/>
<reference evidence="2" key="1">
    <citation type="submission" date="2020-05" db="EMBL/GenBank/DDBJ databases">
        <title>WGS assembly of Panicum virgatum.</title>
        <authorList>
            <person name="Lovell J.T."/>
            <person name="Jenkins J."/>
            <person name="Shu S."/>
            <person name="Juenger T.E."/>
            <person name="Schmutz J."/>
        </authorList>
    </citation>
    <scope>NUCLEOTIDE SEQUENCE</scope>
    <source>
        <strain evidence="2">AP13</strain>
    </source>
</reference>
<feature type="compositionally biased region" description="Polar residues" evidence="1">
    <location>
        <begin position="34"/>
        <end position="46"/>
    </location>
</feature>
<comment type="caution">
    <text evidence="2">The sequence shown here is derived from an EMBL/GenBank/DDBJ whole genome shotgun (WGS) entry which is preliminary data.</text>
</comment>
<gene>
    <name evidence="2" type="ORF">PVAP13_1NG132657</name>
</gene>
<protein>
    <submittedName>
        <fullName evidence="2">Uncharacterized protein</fullName>
    </submittedName>
</protein>
<dbReference type="EMBL" id="CM029038">
    <property type="protein sequence ID" value="KAG2649804.1"/>
    <property type="molecule type" value="Genomic_DNA"/>
</dbReference>
<dbReference type="Proteomes" id="UP000823388">
    <property type="component" value="Chromosome 1N"/>
</dbReference>
<sequence>MQNQRSIPCRPPSPPAPSSRRPRHDPRDVLATILATTRRLSQSTLALATPSRSRRDPEQTGIRPLRLSQPALAGSPSCAPPSRNPGDDHLRRLPSPTSPSSRRPRDGIPQQNGIAPLLTRPRLPAATVGPSRHPFGERIMPPPQVRLRSIISAAAATVFAEASPGVTTPTKLTTRASCKCLPRSHIHGLCNCFPDSSVLL</sequence>
<proteinExistence type="predicted"/>
<evidence type="ECO:0000313" key="3">
    <source>
        <dbReference type="Proteomes" id="UP000823388"/>
    </source>
</evidence>
<organism evidence="2 3">
    <name type="scientific">Panicum virgatum</name>
    <name type="common">Blackwell switchgrass</name>
    <dbReference type="NCBI Taxonomy" id="38727"/>
    <lineage>
        <taxon>Eukaryota</taxon>
        <taxon>Viridiplantae</taxon>
        <taxon>Streptophyta</taxon>
        <taxon>Embryophyta</taxon>
        <taxon>Tracheophyta</taxon>
        <taxon>Spermatophyta</taxon>
        <taxon>Magnoliopsida</taxon>
        <taxon>Liliopsida</taxon>
        <taxon>Poales</taxon>
        <taxon>Poaceae</taxon>
        <taxon>PACMAD clade</taxon>
        <taxon>Panicoideae</taxon>
        <taxon>Panicodae</taxon>
        <taxon>Paniceae</taxon>
        <taxon>Panicinae</taxon>
        <taxon>Panicum</taxon>
        <taxon>Panicum sect. Hiantes</taxon>
    </lineage>
</organism>
<name>A0A8T0WXE9_PANVG</name>
<evidence type="ECO:0000256" key="1">
    <source>
        <dbReference type="SAM" id="MobiDB-lite"/>
    </source>
</evidence>
<evidence type="ECO:0000313" key="2">
    <source>
        <dbReference type="EMBL" id="KAG2649804.1"/>
    </source>
</evidence>